<dbReference type="PANTHER" id="PTHR34982:SF1">
    <property type="entry name" value="FLAGELLAR ASSEMBLY PROTEIN FLIH"/>
    <property type="match status" value="1"/>
</dbReference>
<keyword evidence="6" id="KW-1006">Bacterial flagellum protein export</keyword>
<evidence type="ECO:0000256" key="6">
    <source>
        <dbReference type="ARBA" id="ARBA00023225"/>
    </source>
</evidence>
<evidence type="ECO:0000259" key="7">
    <source>
        <dbReference type="Pfam" id="PF02108"/>
    </source>
</evidence>
<evidence type="ECO:0000313" key="8">
    <source>
        <dbReference type="EMBL" id="PCI75115.1"/>
    </source>
</evidence>
<dbReference type="GO" id="GO:0015031">
    <property type="term" value="P:protein transport"/>
    <property type="evidence" value="ECO:0007669"/>
    <property type="project" value="UniProtKB-KW"/>
</dbReference>
<dbReference type="AlphaFoldDB" id="A0A2A4WZ66"/>
<evidence type="ECO:0000313" key="9">
    <source>
        <dbReference type="Proteomes" id="UP000218775"/>
    </source>
</evidence>
<dbReference type="Pfam" id="PF02108">
    <property type="entry name" value="FliH"/>
    <property type="match status" value="1"/>
</dbReference>
<keyword evidence="3" id="KW-0813">Transport</keyword>
<reference evidence="9" key="1">
    <citation type="submission" date="2017-08" db="EMBL/GenBank/DDBJ databases">
        <title>A dynamic microbial community with high functional redundancy inhabits the cold, oxic subseafloor aquifer.</title>
        <authorList>
            <person name="Tully B.J."/>
            <person name="Wheat C.G."/>
            <person name="Glazer B.T."/>
            <person name="Huber J.A."/>
        </authorList>
    </citation>
    <scope>NUCLEOTIDE SEQUENCE [LARGE SCALE GENOMIC DNA]</scope>
</reference>
<proteinExistence type="inferred from homology"/>
<dbReference type="GO" id="GO:0044781">
    <property type="term" value="P:bacterial-type flagellum organization"/>
    <property type="evidence" value="ECO:0007669"/>
    <property type="project" value="UniProtKB-KW"/>
</dbReference>
<organism evidence="8 9">
    <name type="scientific">Aerophobetes bacterium</name>
    <dbReference type="NCBI Taxonomy" id="2030807"/>
    <lineage>
        <taxon>Bacteria</taxon>
        <taxon>Candidatus Aerophobota</taxon>
    </lineage>
</organism>
<evidence type="ECO:0000256" key="3">
    <source>
        <dbReference type="ARBA" id="ARBA00022448"/>
    </source>
</evidence>
<evidence type="ECO:0000256" key="4">
    <source>
        <dbReference type="ARBA" id="ARBA00022795"/>
    </source>
</evidence>
<dbReference type="EMBL" id="NVUK01000056">
    <property type="protein sequence ID" value="PCI75115.1"/>
    <property type="molecule type" value="Genomic_DNA"/>
</dbReference>
<gene>
    <name evidence="8" type="ORF">COB21_06020</name>
</gene>
<comment type="caution">
    <text evidence="8">The sequence shown here is derived from an EMBL/GenBank/DDBJ whole genome shotgun (WGS) entry which is preliminary data.</text>
</comment>
<dbReference type="PANTHER" id="PTHR34982">
    <property type="entry name" value="YOP PROTEINS TRANSLOCATION PROTEIN L"/>
    <property type="match status" value="1"/>
</dbReference>
<evidence type="ECO:0000256" key="5">
    <source>
        <dbReference type="ARBA" id="ARBA00022927"/>
    </source>
</evidence>
<accession>A0A2A4WZ66</accession>
<dbReference type="InterPro" id="IPR018035">
    <property type="entry name" value="Flagellar_FliH/T3SS_HrpE"/>
</dbReference>
<sequence length="209" mass="23778">MSKKLFSLIYSGQIHTAGKGSIIPKEEYSVLLNAKEVLDKAKEDMCVYLEKNKQTCNALKEKAKEEGFNEGLARFNKHLVWLEKKMQTVDLEMQKQVLSIALQASKKIVSKQLDLNPETIVDIVKNTIKPVLESKEVIIFVSKEDHPTVHQKKEALKTMFGSIKTFSIEEKEDLESGGCIIQTETGIINASLENQWRVLESAFEEFMKK</sequence>
<dbReference type="SUPFAM" id="SSF160527">
    <property type="entry name" value="V-type ATPase subunit E-like"/>
    <property type="match status" value="1"/>
</dbReference>
<feature type="domain" description="Flagellar assembly protein FliH/Type III secretion system HrpE" evidence="7">
    <location>
        <begin position="73"/>
        <end position="197"/>
    </location>
</feature>
<comment type="function">
    <text evidence="1">Needed for flagellar regrowth and assembly.</text>
</comment>
<dbReference type="GO" id="GO:0005829">
    <property type="term" value="C:cytosol"/>
    <property type="evidence" value="ECO:0007669"/>
    <property type="project" value="TreeGrafter"/>
</dbReference>
<protein>
    <submittedName>
        <fullName evidence="8">HrpE/YscL family type III secretion apparatus protein</fullName>
    </submittedName>
</protein>
<keyword evidence="4" id="KW-1005">Bacterial flagellum biogenesis</keyword>
<dbReference type="Proteomes" id="UP000218775">
    <property type="component" value="Unassembled WGS sequence"/>
</dbReference>
<dbReference type="InterPro" id="IPR051472">
    <property type="entry name" value="T3SS_Stator/FliH"/>
</dbReference>
<comment type="similarity">
    <text evidence="2">Belongs to the FliH family.</text>
</comment>
<keyword evidence="5" id="KW-0653">Protein transport</keyword>
<name>A0A2A4WZ66_UNCAE</name>
<evidence type="ECO:0000256" key="2">
    <source>
        <dbReference type="ARBA" id="ARBA00006602"/>
    </source>
</evidence>
<evidence type="ECO:0000256" key="1">
    <source>
        <dbReference type="ARBA" id="ARBA00003041"/>
    </source>
</evidence>